<keyword evidence="4 7" id="KW-0378">Hydrolase</keyword>
<keyword evidence="5" id="KW-0788">Thiol protease</keyword>
<proteinExistence type="inferred from homology"/>
<dbReference type="SUPFAM" id="SSF69360">
    <property type="entry name" value="Cell wall binding repeat"/>
    <property type="match status" value="1"/>
</dbReference>
<sequence>MMESKKHYKLYKSGKQWKTLAITAAVAIAGVVSFDNATANADVASSAIATTEVSQTTNDSSAVQSDATSATVVVASINSTEVSSTASAASSETVVAPVSAESVSVSAVASSATSSASSVTQSTAAVATEASSAISATSAVSSSVATTTSEATVSATSSMNDSNLSDATSTQDSAASSAAEIRAVAAAVSSTKNGWVNENGTYTYYTNGKVASGESYSYLPTINGTGHNWYLVKDGVVQSGVQQWYGSYYYFNPTNYLKLDHQDYVQSQWGSWYMVGSDGIVKSGVQKWYGKYYYFDPTTYLKLDHQDYVRSQWGDWYMVGSDGIVQSGVQKWYGKYYYFDPTTYLKLDHQDYVRSQWGDWYMVGSDGVVQSGLVSWKGSTYYFDSSTHLKVTNKTFTVGNTTYKADGNGVVTVVNDVNAKVNKALGEIGVPYVWGGNSPSVGFDCSGLVQWAYGLSSSYRTTYQQQTLGTHVYSNVSSAPKGALLFFGSDSAPYHVAISLGDGSYVHAPTVGENVKIGYQKYFTPSYYIVLS</sequence>
<evidence type="ECO:0000256" key="2">
    <source>
        <dbReference type="ARBA" id="ARBA00022670"/>
    </source>
</evidence>
<dbReference type="InterPro" id="IPR000064">
    <property type="entry name" value="NLP_P60_dom"/>
</dbReference>
<dbReference type="GO" id="GO:0106415">
    <property type="term" value="F:muramoyltetrapeptide carboxypeptidase activity"/>
    <property type="evidence" value="ECO:0007669"/>
    <property type="project" value="UniProtKB-EC"/>
</dbReference>
<evidence type="ECO:0000256" key="3">
    <source>
        <dbReference type="ARBA" id="ARBA00022729"/>
    </source>
</evidence>
<comment type="similarity">
    <text evidence="1">Belongs to the peptidase C40 family.</text>
</comment>
<dbReference type="EMBL" id="CP017151">
    <property type="protein sequence ID" value="AOR73903.1"/>
    <property type="molecule type" value="Genomic_DNA"/>
</dbReference>
<evidence type="ECO:0000259" key="6">
    <source>
        <dbReference type="PROSITE" id="PS51935"/>
    </source>
</evidence>
<dbReference type="Pfam" id="PF19258">
    <property type="entry name" value="KxYKxGKxW_sig"/>
    <property type="match status" value="1"/>
</dbReference>
<keyword evidence="7" id="KW-0121">Carboxypeptidase</keyword>
<evidence type="ECO:0000313" key="7">
    <source>
        <dbReference type="EMBL" id="AOR73903.1"/>
    </source>
</evidence>
<dbReference type="Pfam" id="PF00877">
    <property type="entry name" value="NLPC_P60"/>
    <property type="match status" value="1"/>
</dbReference>
<protein>
    <submittedName>
        <fullName evidence="7">Muramoyltetrapeptide carboxypeptidase Muramoyltetrapeptide carboxypeptidase</fullName>
        <ecNumber evidence="7">3.4.17.13</ecNumber>
    </submittedName>
</protein>
<dbReference type="PROSITE" id="PS51935">
    <property type="entry name" value="NLPC_P60"/>
    <property type="match status" value="1"/>
</dbReference>
<dbReference type="PANTHER" id="PTHR47053:SF1">
    <property type="entry name" value="MUREIN DD-ENDOPEPTIDASE MEPH-RELATED"/>
    <property type="match status" value="1"/>
</dbReference>
<keyword evidence="3" id="KW-0732">Signal</keyword>
<dbReference type="InterPro" id="IPR038765">
    <property type="entry name" value="Papain-like_cys_pep_sf"/>
</dbReference>
<keyword evidence="2" id="KW-0645">Protease</keyword>
<dbReference type="Gene3D" id="3.90.1720.10">
    <property type="entry name" value="endopeptidase domain like (from Nostoc punctiforme)"/>
    <property type="match status" value="1"/>
</dbReference>
<organism evidence="7 8">
    <name type="scientific">Limosilactobacillus fermentum</name>
    <name type="common">Lactobacillus fermentum</name>
    <dbReference type="NCBI Taxonomy" id="1613"/>
    <lineage>
        <taxon>Bacteria</taxon>
        <taxon>Bacillati</taxon>
        <taxon>Bacillota</taxon>
        <taxon>Bacilli</taxon>
        <taxon>Lactobacillales</taxon>
        <taxon>Lactobacillaceae</taxon>
        <taxon>Limosilactobacillus</taxon>
    </lineage>
</organism>
<name>A0A1D7ZVJ7_LIMFE</name>
<feature type="domain" description="NlpC/P60" evidence="6">
    <location>
        <begin position="414"/>
        <end position="532"/>
    </location>
</feature>
<reference evidence="7 8" key="1">
    <citation type="submission" date="2016-09" db="EMBL/GenBank/DDBJ databases">
        <title>Genome Sequence of the Lactobacillus fermentum strain NCC2970 (CNCM I-5068).</title>
        <authorList>
            <person name="Barretto C."/>
            <person name="Ngom-Bru C."/>
            <person name="Genevaz A."/>
            <person name="Fournier C."/>
            <person name="Moine D."/>
            <person name="Kassam M."/>
            <person name="Iltis A."/>
            <person name="Sagory-Zalkind P."/>
            <person name="Faucherand G."/>
            <person name="Descombes P."/>
            <person name="Duboux S."/>
        </authorList>
    </citation>
    <scope>NUCLEOTIDE SEQUENCE [LARGE SCALE GENOMIC DNA]</scope>
    <source>
        <strain evidence="7 8">NCC2970</strain>
    </source>
</reference>
<dbReference type="PANTHER" id="PTHR47053">
    <property type="entry name" value="MUREIN DD-ENDOPEPTIDASE MEPH-RELATED"/>
    <property type="match status" value="1"/>
</dbReference>
<dbReference type="GO" id="GO:0006508">
    <property type="term" value="P:proteolysis"/>
    <property type="evidence" value="ECO:0007669"/>
    <property type="project" value="UniProtKB-KW"/>
</dbReference>
<dbReference type="GO" id="GO:0008234">
    <property type="term" value="F:cysteine-type peptidase activity"/>
    <property type="evidence" value="ECO:0007669"/>
    <property type="project" value="UniProtKB-KW"/>
</dbReference>
<accession>A0A1D7ZVJ7</accession>
<dbReference type="NCBIfam" id="TIGR03715">
    <property type="entry name" value="KxYKxGKxW"/>
    <property type="match status" value="1"/>
</dbReference>
<evidence type="ECO:0000256" key="1">
    <source>
        <dbReference type="ARBA" id="ARBA00007074"/>
    </source>
</evidence>
<dbReference type="AlphaFoldDB" id="A0A1D7ZVJ7"/>
<dbReference type="Gene3D" id="2.10.270.10">
    <property type="entry name" value="Cholin Binding"/>
    <property type="match status" value="3"/>
</dbReference>
<dbReference type="Proteomes" id="UP000094714">
    <property type="component" value="Chromosome"/>
</dbReference>
<dbReference type="InterPro" id="IPR051202">
    <property type="entry name" value="Peptidase_C40"/>
</dbReference>
<evidence type="ECO:0000313" key="8">
    <source>
        <dbReference type="Proteomes" id="UP000094714"/>
    </source>
</evidence>
<dbReference type="EC" id="3.4.17.13" evidence="7"/>
<dbReference type="InterPro" id="IPR022263">
    <property type="entry name" value="KxYKxGKxW"/>
</dbReference>
<gene>
    <name evidence="7" type="ORF">LACFE_CDS0431</name>
</gene>
<dbReference type="SUPFAM" id="SSF54001">
    <property type="entry name" value="Cysteine proteinases"/>
    <property type="match status" value="1"/>
</dbReference>
<evidence type="ECO:0000256" key="4">
    <source>
        <dbReference type="ARBA" id="ARBA00022801"/>
    </source>
</evidence>
<evidence type="ECO:0000256" key="5">
    <source>
        <dbReference type="ARBA" id="ARBA00022807"/>
    </source>
</evidence>
<dbReference type="PATRIC" id="fig|1613.112.peg.453"/>